<evidence type="ECO:0000313" key="8">
    <source>
        <dbReference type="Proteomes" id="UP000501812"/>
    </source>
</evidence>
<organism evidence="7 8">
    <name type="scientific">Luteolibacter luteus</name>
    <dbReference type="NCBI Taxonomy" id="2728835"/>
    <lineage>
        <taxon>Bacteria</taxon>
        <taxon>Pseudomonadati</taxon>
        <taxon>Verrucomicrobiota</taxon>
        <taxon>Verrucomicrobiia</taxon>
        <taxon>Verrucomicrobiales</taxon>
        <taxon>Verrucomicrobiaceae</taxon>
        <taxon>Luteolibacter</taxon>
    </lineage>
</organism>
<evidence type="ECO:0000313" key="7">
    <source>
        <dbReference type="EMBL" id="QJE94841.1"/>
    </source>
</evidence>
<comment type="subcellular location">
    <subcellularLocation>
        <location evidence="1">Membrane</location>
        <topology evidence="1">Multi-pass membrane protein</topology>
    </subcellularLocation>
</comment>
<dbReference type="InterPro" id="IPR036513">
    <property type="entry name" value="STAS_dom_sf"/>
</dbReference>
<dbReference type="Pfam" id="PF00916">
    <property type="entry name" value="Sulfate_transp"/>
    <property type="match status" value="1"/>
</dbReference>
<dbReference type="GO" id="GO:0016020">
    <property type="term" value="C:membrane"/>
    <property type="evidence" value="ECO:0007669"/>
    <property type="project" value="UniProtKB-SubCell"/>
</dbReference>
<dbReference type="RefSeq" id="WP_169453062.1">
    <property type="nucleotide sequence ID" value="NZ_CP051774.1"/>
</dbReference>
<dbReference type="KEGG" id="luo:HHL09_03290"/>
<feature type="transmembrane region" description="Helical" evidence="5">
    <location>
        <begin position="359"/>
        <end position="376"/>
    </location>
</feature>
<keyword evidence="8" id="KW-1185">Reference proteome</keyword>
<evidence type="ECO:0000256" key="1">
    <source>
        <dbReference type="ARBA" id="ARBA00004141"/>
    </source>
</evidence>
<dbReference type="InterPro" id="IPR011547">
    <property type="entry name" value="SLC26A/SulP_dom"/>
</dbReference>
<reference evidence="7 8" key="1">
    <citation type="submission" date="2020-04" db="EMBL/GenBank/DDBJ databases">
        <title>Luteolibacter sp. G-1-1-1 isolated from soil.</title>
        <authorList>
            <person name="Dahal R.H."/>
        </authorList>
    </citation>
    <scope>NUCLEOTIDE SEQUENCE [LARGE SCALE GENOMIC DNA]</scope>
    <source>
        <strain evidence="7 8">G-1-1-1</strain>
    </source>
</reference>
<feature type="transmembrane region" description="Helical" evidence="5">
    <location>
        <begin position="226"/>
        <end position="244"/>
    </location>
</feature>
<dbReference type="EMBL" id="CP051774">
    <property type="protein sequence ID" value="QJE94841.1"/>
    <property type="molecule type" value="Genomic_DNA"/>
</dbReference>
<feature type="transmembrane region" description="Helical" evidence="5">
    <location>
        <begin position="388"/>
        <end position="405"/>
    </location>
</feature>
<feature type="transmembrane region" description="Helical" evidence="5">
    <location>
        <begin position="59"/>
        <end position="86"/>
    </location>
</feature>
<gene>
    <name evidence="7" type="ORF">HHL09_03290</name>
</gene>
<keyword evidence="3 5" id="KW-1133">Transmembrane helix</keyword>
<feature type="transmembrane region" description="Helical" evidence="5">
    <location>
        <begin position="93"/>
        <end position="115"/>
    </location>
</feature>
<name>A0A858RE08_9BACT</name>
<feature type="transmembrane region" description="Helical" evidence="5">
    <location>
        <begin position="121"/>
        <end position="141"/>
    </location>
</feature>
<dbReference type="AlphaFoldDB" id="A0A858RE08"/>
<sequence length="624" mass="67904">MIPHFHPRRILRRTTEFFRGGKLDPFPILHTLRKYDREKFRADGKAALNVSLLDIPQGIAYAAIAELPIVFGIACSATASLIAPLFAGSRHTILGPTNATAFMLFGFFAMEPALAVRETQLVPLLVMMVGIFCLLGSILRLADLLQYISRSVLVGYVSGAAVLIMTNQMKHLLGVAYEVDVLRPRTFVGLVEALVLSLPHAIWPPMVIGAVTFVIFTVLRKWKPRWPNLAITLVAVSAVFGTLAHQKGSPFEQVARFRTFSPEDLMPSLPSLAYSGVFEDIAALLGVALAIGFLACLENTLMAKTIASRSGDRADVNQDMFAVGAANLASAIAGGMPASGSLLRSTLNFNSGARTRMSSIYSGLLVLSAALIIAWLPRYGGIALIDYVPKAALAALIIGIALALINRHNIRICARSTPDDAAVLVTTFIATLIAPLHLAIFIGVALSVSLFLRKASRPHLVEYEFNDAGELRQMGEKRQRPNPAISIVHVEGDLFFGAAELFRTQIQRTAADASLKIMILRLKNARHLDATSVLALEDLIKFMRANDRHVLISGATRDVYRVLKNSGVLETIQQGADRKAGQSNIFLNRPSNPNLSTRDALKRAQQLLGGEKADIRIFYDPAKK</sequence>
<keyword evidence="2 5" id="KW-0812">Transmembrane</keyword>
<proteinExistence type="predicted"/>
<dbReference type="Pfam" id="PF01740">
    <property type="entry name" value="STAS"/>
    <property type="match status" value="1"/>
</dbReference>
<evidence type="ECO:0000256" key="4">
    <source>
        <dbReference type="ARBA" id="ARBA00023136"/>
    </source>
</evidence>
<feature type="transmembrane region" description="Helical" evidence="5">
    <location>
        <begin position="281"/>
        <end position="301"/>
    </location>
</feature>
<feature type="transmembrane region" description="Helical" evidence="5">
    <location>
        <begin position="425"/>
        <end position="452"/>
    </location>
</feature>
<evidence type="ECO:0000259" key="6">
    <source>
        <dbReference type="PROSITE" id="PS50801"/>
    </source>
</evidence>
<evidence type="ECO:0000256" key="5">
    <source>
        <dbReference type="SAM" id="Phobius"/>
    </source>
</evidence>
<dbReference type="Proteomes" id="UP000501812">
    <property type="component" value="Chromosome"/>
</dbReference>
<protein>
    <submittedName>
        <fullName evidence="7">SulP family inorganic anion transporter</fullName>
    </submittedName>
</protein>
<evidence type="ECO:0000256" key="2">
    <source>
        <dbReference type="ARBA" id="ARBA00022692"/>
    </source>
</evidence>
<dbReference type="SUPFAM" id="SSF52091">
    <property type="entry name" value="SpoIIaa-like"/>
    <property type="match status" value="1"/>
</dbReference>
<dbReference type="InterPro" id="IPR002645">
    <property type="entry name" value="STAS_dom"/>
</dbReference>
<dbReference type="PANTHER" id="PTHR11814">
    <property type="entry name" value="SULFATE TRANSPORTER"/>
    <property type="match status" value="1"/>
</dbReference>
<evidence type="ECO:0000256" key="3">
    <source>
        <dbReference type="ARBA" id="ARBA00022989"/>
    </source>
</evidence>
<dbReference type="GO" id="GO:0055085">
    <property type="term" value="P:transmembrane transport"/>
    <property type="evidence" value="ECO:0007669"/>
    <property type="project" value="InterPro"/>
</dbReference>
<keyword evidence="4 5" id="KW-0472">Membrane</keyword>
<feature type="domain" description="STAS" evidence="6">
    <location>
        <begin position="475"/>
        <end position="604"/>
    </location>
</feature>
<dbReference type="PROSITE" id="PS50801">
    <property type="entry name" value="STAS"/>
    <property type="match status" value="1"/>
</dbReference>
<dbReference type="InterPro" id="IPR001902">
    <property type="entry name" value="SLC26A/SulP_fam"/>
</dbReference>
<accession>A0A858RE08</accession>
<dbReference type="CDD" id="cd07042">
    <property type="entry name" value="STAS_SulP_like_sulfate_transporter"/>
    <property type="match status" value="1"/>
</dbReference>
<feature type="transmembrane region" description="Helical" evidence="5">
    <location>
        <begin position="193"/>
        <end position="219"/>
    </location>
</feature>
<dbReference type="Gene3D" id="3.30.750.24">
    <property type="entry name" value="STAS domain"/>
    <property type="match status" value="1"/>
</dbReference>
<feature type="transmembrane region" description="Helical" evidence="5">
    <location>
        <begin position="153"/>
        <end position="173"/>
    </location>
</feature>